<feature type="compositionally biased region" description="Basic and acidic residues" evidence="2">
    <location>
        <begin position="209"/>
        <end position="219"/>
    </location>
</feature>
<feature type="region of interest" description="Disordered" evidence="2">
    <location>
        <begin position="200"/>
        <end position="219"/>
    </location>
</feature>
<protein>
    <submittedName>
        <fullName evidence="4">Agmatine coumaroyltransferase-1-like</fullName>
    </submittedName>
</protein>
<dbReference type="SUPFAM" id="SSF52777">
    <property type="entry name" value="CoA-dependent acyltransferases"/>
    <property type="match status" value="1"/>
</dbReference>
<dbReference type="RefSeq" id="XP_019052654.1">
    <property type="nucleotide sequence ID" value="XM_019197109.1"/>
</dbReference>
<comment type="similarity">
    <text evidence="1">Belongs to the plant acyltransferase family.</text>
</comment>
<dbReference type="eggNOG" id="ENOG502QVP8">
    <property type="taxonomic scope" value="Eukaryota"/>
</dbReference>
<dbReference type="PANTHER" id="PTHR31642:SF278">
    <property type="entry name" value="TRYPTAMINE HYDROXYCINNAMOYLTRANSFERASE 1"/>
    <property type="match status" value="1"/>
</dbReference>
<dbReference type="OMA" id="IKVHFPA"/>
<proteinExistence type="inferred from homology"/>
<dbReference type="STRING" id="4432.A0A1U8Q1G0"/>
<gene>
    <name evidence="4" type="primary">LOC104593712</name>
</gene>
<name>A0A1U8Q1G0_NELNU</name>
<evidence type="ECO:0000313" key="3">
    <source>
        <dbReference type="Proteomes" id="UP000189703"/>
    </source>
</evidence>
<dbReference type="PANTHER" id="PTHR31642">
    <property type="entry name" value="TRICHOTHECENE 3-O-ACETYLTRANSFERASE"/>
    <property type="match status" value="1"/>
</dbReference>
<dbReference type="Pfam" id="PF02458">
    <property type="entry name" value="Transferase"/>
    <property type="match status" value="1"/>
</dbReference>
<reference evidence="4" key="1">
    <citation type="submission" date="2025-08" db="UniProtKB">
        <authorList>
            <consortium name="RefSeq"/>
        </authorList>
    </citation>
    <scope>IDENTIFICATION</scope>
</reference>
<dbReference type="KEGG" id="nnu:104593712"/>
<dbReference type="Gene3D" id="3.30.559.10">
    <property type="entry name" value="Chloramphenicol acetyltransferase-like domain"/>
    <property type="match status" value="2"/>
</dbReference>
<keyword evidence="3" id="KW-1185">Reference proteome</keyword>
<dbReference type="InterPro" id="IPR023213">
    <property type="entry name" value="CAT-like_dom_sf"/>
</dbReference>
<dbReference type="AlphaFoldDB" id="A0A1U8Q1G0"/>
<dbReference type="Proteomes" id="UP000189703">
    <property type="component" value="Unplaced"/>
</dbReference>
<evidence type="ECO:0000313" key="4">
    <source>
        <dbReference type="RefSeq" id="XP_019052654.1"/>
    </source>
</evidence>
<evidence type="ECO:0000256" key="1">
    <source>
        <dbReference type="ARBA" id="ARBA00009861"/>
    </source>
</evidence>
<dbReference type="OrthoDB" id="671439at2759"/>
<dbReference type="InParanoid" id="A0A1U8Q1G0"/>
<dbReference type="GO" id="GO:0016747">
    <property type="term" value="F:acyltransferase activity, transferring groups other than amino-acyl groups"/>
    <property type="evidence" value="ECO:0000318"/>
    <property type="project" value="GO_Central"/>
</dbReference>
<dbReference type="GeneID" id="104593712"/>
<sequence length="354" mass="39693">MEQTFWPSKPRDSRKNSDKAIELINDTILKASPSSEYTTSNALVPLTIFDRAASDLHVPILYAFRAPLPSNEAIKEGLSKAFAHYPHLAGRFTTDDQGRICIILSNAGVRVIETYVPITLAEQLPFTPASEVGKNLLPPLEGVEELLQVQLNRYACDGLVLGLSSHHRVADGQSMRYFTVSWANLVRGLDIEPLPYHHRDAVSVPRNPPKSEFDHPSMDSKQRCAKEANATALFECILSHMWKKMTQAQGLEQDEFTQVRVAVNGRDRMNPPVPKEYFGNLVLWAYPRLRVKDLLQESHAYVAKAIHEAVAKIDHEYFQSFIDFGELWKGKEGELVVMVLEAGNAACPNLEVDS</sequence>
<dbReference type="InterPro" id="IPR050317">
    <property type="entry name" value="Plant_Fungal_Acyltransferase"/>
</dbReference>
<organism evidence="3 4">
    <name type="scientific">Nelumbo nucifera</name>
    <name type="common">Sacred lotus</name>
    <dbReference type="NCBI Taxonomy" id="4432"/>
    <lineage>
        <taxon>Eukaryota</taxon>
        <taxon>Viridiplantae</taxon>
        <taxon>Streptophyta</taxon>
        <taxon>Embryophyta</taxon>
        <taxon>Tracheophyta</taxon>
        <taxon>Spermatophyta</taxon>
        <taxon>Magnoliopsida</taxon>
        <taxon>Proteales</taxon>
        <taxon>Nelumbonaceae</taxon>
        <taxon>Nelumbo</taxon>
    </lineage>
</organism>
<evidence type="ECO:0000256" key="2">
    <source>
        <dbReference type="SAM" id="MobiDB-lite"/>
    </source>
</evidence>
<accession>A0A1U8Q1G0</accession>